<evidence type="ECO:0000313" key="2">
    <source>
        <dbReference type="EMBL" id="KHD97253.1"/>
    </source>
</evidence>
<feature type="region of interest" description="Disordered" evidence="1">
    <location>
        <begin position="31"/>
        <end position="90"/>
    </location>
</feature>
<comment type="caution">
    <text evidence="2">The sequence shown here is derived from an EMBL/GenBank/DDBJ whole genome shotgun (WGS) entry which is preliminary data.</text>
</comment>
<accession>A0A0A6VSK7</accession>
<feature type="compositionally biased region" description="Low complexity" evidence="1">
    <location>
        <begin position="41"/>
        <end position="65"/>
    </location>
</feature>
<keyword evidence="3" id="KW-1185">Reference proteome</keyword>
<feature type="compositionally biased region" description="Pro residues" evidence="1">
    <location>
        <begin position="66"/>
        <end position="84"/>
    </location>
</feature>
<reference evidence="2 3" key="1">
    <citation type="journal article" date="2003" name="Int. J. Syst. Evol. Microbiol.">
        <title>Kocuria polaris sp. nov., an orange-pigmented psychrophilic bacterium isolated from an Antarctic cyanobacterial mat sample.</title>
        <authorList>
            <person name="Reddy G.S."/>
            <person name="Prakash J.S."/>
            <person name="Prabahar V."/>
            <person name="Matsumoto G.I."/>
            <person name="Stackebrandt E."/>
            <person name="Shivaji S."/>
        </authorList>
    </citation>
    <scope>NUCLEOTIDE SEQUENCE [LARGE SCALE GENOMIC DNA]</scope>
    <source>
        <strain evidence="2 3">CMS 76or</strain>
    </source>
</reference>
<proteinExistence type="predicted"/>
<dbReference type="AlphaFoldDB" id="A0A0A6VSK7"/>
<dbReference type="RefSeq" id="WP_035927462.1">
    <property type="nucleotide sequence ID" value="NZ_JSUH01000009.1"/>
</dbReference>
<sequence length="143" mass="14492">MSPNPPQNVHQKPAFGRLGLVALSLALVTGCTTPDSGGIDEPGASPSASSSPTSGATGSAEATQPDPSPTPSTTPGATPPPMPGALPDQDFTYDEAYAAWQDGMPYYDAFCIHYEPVTPAGVSQCEGIENGTVDSITGEPLGQ</sequence>
<dbReference type="EMBL" id="JSUH01000009">
    <property type="protein sequence ID" value="KHD97253.1"/>
    <property type="molecule type" value="Genomic_DNA"/>
</dbReference>
<evidence type="ECO:0000313" key="3">
    <source>
        <dbReference type="Proteomes" id="UP000030466"/>
    </source>
</evidence>
<evidence type="ECO:0000256" key="1">
    <source>
        <dbReference type="SAM" id="MobiDB-lite"/>
    </source>
</evidence>
<organism evidence="2 3">
    <name type="scientific">Kocuria rosea subsp. polaris</name>
    <dbReference type="NCBI Taxonomy" id="136273"/>
    <lineage>
        <taxon>Bacteria</taxon>
        <taxon>Bacillati</taxon>
        <taxon>Actinomycetota</taxon>
        <taxon>Actinomycetes</taxon>
        <taxon>Micrococcales</taxon>
        <taxon>Micrococcaceae</taxon>
        <taxon>Kocuria</taxon>
    </lineage>
</organism>
<protein>
    <submittedName>
        <fullName evidence="2">Uncharacterized protein</fullName>
    </submittedName>
</protein>
<name>A0A0A6VSK7_KOCRO</name>
<gene>
    <name evidence="2" type="ORF">GY22_11325</name>
</gene>
<dbReference type="OrthoDB" id="4966921at2"/>
<dbReference type="Proteomes" id="UP000030466">
    <property type="component" value="Unassembled WGS sequence"/>
</dbReference>